<gene>
    <name evidence="5" type="ORF">GCM10009547_19700</name>
</gene>
<feature type="domain" description="Leucine-binding protein" evidence="4">
    <location>
        <begin position="123"/>
        <end position="473"/>
    </location>
</feature>
<comment type="similarity">
    <text evidence="1">Belongs to the leucine-binding protein family.</text>
</comment>
<dbReference type="Proteomes" id="UP001500957">
    <property type="component" value="Unassembled WGS sequence"/>
</dbReference>
<dbReference type="InterPro" id="IPR051010">
    <property type="entry name" value="BCAA_transport"/>
</dbReference>
<evidence type="ECO:0000256" key="1">
    <source>
        <dbReference type="ARBA" id="ARBA00010062"/>
    </source>
</evidence>
<evidence type="ECO:0000256" key="2">
    <source>
        <dbReference type="ARBA" id="ARBA00022729"/>
    </source>
</evidence>
<dbReference type="EMBL" id="BAAAHE010000014">
    <property type="protein sequence ID" value="GAA0617510.1"/>
    <property type="molecule type" value="Genomic_DNA"/>
</dbReference>
<evidence type="ECO:0000313" key="5">
    <source>
        <dbReference type="EMBL" id="GAA0617510.1"/>
    </source>
</evidence>
<keyword evidence="2" id="KW-0732">Signal</keyword>
<dbReference type="InterPro" id="IPR028081">
    <property type="entry name" value="Leu-bd"/>
</dbReference>
<feature type="compositionally biased region" description="Low complexity" evidence="3">
    <location>
        <begin position="73"/>
        <end position="106"/>
    </location>
</feature>
<dbReference type="Pfam" id="PF13458">
    <property type="entry name" value="Peripla_BP_6"/>
    <property type="match status" value="1"/>
</dbReference>
<sequence length="494" mass="49242">MTVGLLVGALTATLALSGCGSRRDSQEFVAANSAGVVAAPDGSTGFDTGAAPGADTGAGIGAVDPGAVAGPDTTAPGQSAGGAATAAPGKATTAGGASTGTAAQPGKAAAGSGNKCATSGSVVTLGNISTQSGLLGELFKGLPEALQVWAKSANACGGFGGHPVRVVSADDGGDPATALTIAQRMVQNDKVLAFIGLDMPLSVAGIEKYLKEVGVPSIGGDSSELPFFENPMFFPIGPFVSVIGAADAEIAISKGAKKIAVFYCTEIPNSCGPVAASKDLQVGSPVVKAMGGEIVLSQKASVVAPSYTSQCIAAKRAGAEAIIAILDGPSVGRLATNCHAQDYKPIFLGISLGLSANLTDYAALNQNNFFAPLNTFPWVDASLPGPKKYAEDLQKYFGRPLGGPSPAMAYASGVLAAHAVRAGLPANPTSADVIKGLYTIKNETLGGLVAPLTFTPKLPRDGITSCYFLVAISQGKFVAPEGSKCLKVNAKGPQ</sequence>
<dbReference type="SUPFAM" id="SSF53822">
    <property type="entry name" value="Periplasmic binding protein-like I"/>
    <property type="match status" value="1"/>
</dbReference>
<dbReference type="Gene3D" id="3.40.50.2300">
    <property type="match status" value="2"/>
</dbReference>
<dbReference type="CDD" id="cd06341">
    <property type="entry name" value="PBP1_ABC_ligand_binding-like"/>
    <property type="match status" value="1"/>
</dbReference>
<feature type="region of interest" description="Disordered" evidence="3">
    <location>
        <begin position="47"/>
        <end position="113"/>
    </location>
</feature>
<evidence type="ECO:0000259" key="4">
    <source>
        <dbReference type="Pfam" id="PF13458"/>
    </source>
</evidence>
<accession>A0ABP3RZJ1</accession>
<reference evidence="6" key="1">
    <citation type="journal article" date="2019" name="Int. J. Syst. Evol. Microbiol.">
        <title>The Global Catalogue of Microorganisms (GCM) 10K type strain sequencing project: providing services to taxonomists for standard genome sequencing and annotation.</title>
        <authorList>
            <consortium name="The Broad Institute Genomics Platform"/>
            <consortium name="The Broad Institute Genome Sequencing Center for Infectious Disease"/>
            <person name="Wu L."/>
            <person name="Ma J."/>
        </authorList>
    </citation>
    <scope>NUCLEOTIDE SEQUENCE [LARGE SCALE GENOMIC DNA]</scope>
    <source>
        <strain evidence="6">JCM 10671</strain>
    </source>
</reference>
<dbReference type="RefSeq" id="WP_344604139.1">
    <property type="nucleotide sequence ID" value="NZ_BAAAHE010000014.1"/>
</dbReference>
<dbReference type="PANTHER" id="PTHR30483">
    <property type="entry name" value="LEUCINE-SPECIFIC-BINDING PROTEIN"/>
    <property type="match status" value="1"/>
</dbReference>
<keyword evidence="6" id="KW-1185">Reference proteome</keyword>
<proteinExistence type="inferred from homology"/>
<organism evidence="5 6">
    <name type="scientific">Sporichthya brevicatena</name>
    <dbReference type="NCBI Taxonomy" id="171442"/>
    <lineage>
        <taxon>Bacteria</taxon>
        <taxon>Bacillati</taxon>
        <taxon>Actinomycetota</taxon>
        <taxon>Actinomycetes</taxon>
        <taxon>Sporichthyales</taxon>
        <taxon>Sporichthyaceae</taxon>
        <taxon>Sporichthya</taxon>
    </lineage>
</organism>
<evidence type="ECO:0000256" key="3">
    <source>
        <dbReference type="SAM" id="MobiDB-lite"/>
    </source>
</evidence>
<comment type="caution">
    <text evidence="5">The sequence shown here is derived from an EMBL/GenBank/DDBJ whole genome shotgun (WGS) entry which is preliminary data.</text>
</comment>
<feature type="compositionally biased region" description="Low complexity" evidence="3">
    <location>
        <begin position="47"/>
        <end position="57"/>
    </location>
</feature>
<evidence type="ECO:0000313" key="6">
    <source>
        <dbReference type="Proteomes" id="UP001500957"/>
    </source>
</evidence>
<name>A0ABP3RZJ1_9ACTN</name>
<protein>
    <recommendedName>
        <fullName evidence="4">Leucine-binding protein domain-containing protein</fullName>
    </recommendedName>
</protein>
<dbReference type="PANTHER" id="PTHR30483:SF6">
    <property type="entry name" value="PERIPLASMIC BINDING PROTEIN OF ABC TRANSPORTER FOR NATURAL AMINO ACIDS"/>
    <property type="match status" value="1"/>
</dbReference>
<dbReference type="InterPro" id="IPR028082">
    <property type="entry name" value="Peripla_BP_I"/>
</dbReference>